<evidence type="ECO:0000313" key="4">
    <source>
        <dbReference type="EMBL" id="BCE65730.1"/>
    </source>
</evidence>
<keyword evidence="1" id="KW-0472">Membrane</keyword>
<reference evidence="4" key="3">
    <citation type="submission" date="2020-05" db="EMBL/GenBank/DDBJ databases">
        <title>Complete genome sequence of Bradyrhizobium diazoefficiens XF6 isolated from soybean nodule.</title>
        <authorList>
            <person name="Noda R."/>
            <person name="Kakizaki K."/>
            <person name="Minamisawa K."/>
        </authorList>
    </citation>
    <scope>NUCLEOTIDE SEQUENCE</scope>
    <source>
        <strain evidence="4">XF6</strain>
    </source>
</reference>
<reference evidence="5" key="4">
    <citation type="submission" date="2020-05" db="EMBL/GenBank/DDBJ databases">
        <title>Complete genome sequence of Bradyrhizobium diazoefficiens XF9 isolated from soybean nodule.</title>
        <authorList>
            <person name="Noda R."/>
            <person name="Kakizaki K."/>
            <person name="Minamisawa K."/>
        </authorList>
    </citation>
    <scope>NUCLEOTIDE SEQUENCE</scope>
    <source>
        <strain evidence="5">XF9</strain>
    </source>
</reference>
<gene>
    <name evidence="2" type="ORF">XF4B_45450</name>
    <name evidence="3" type="ORF">XF5B_45690</name>
    <name evidence="4" type="ORF">XF6B_45290</name>
    <name evidence="5" type="ORF">XF9B_60060</name>
</gene>
<feature type="transmembrane region" description="Helical" evidence="1">
    <location>
        <begin position="31"/>
        <end position="57"/>
    </location>
</feature>
<reference evidence="2" key="1">
    <citation type="submission" date="2020-05" db="EMBL/GenBank/DDBJ databases">
        <title>Complete genome sequence of Bradyrhizobium diazoefficiens XF4 isolated from soybean nodule.</title>
        <authorList>
            <person name="Noda R."/>
            <person name="Kakizaki K."/>
            <person name="Minamisawa K."/>
        </authorList>
    </citation>
    <scope>NUCLEOTIDE SEQUENCE</scope>
    <source>
        <strain evidence="2">XF4</strain>
    </source>
</reference>
<sequence>MRFGGRLLRFGNGLGRDHRFGAKGRDRRGRLVGMIVVVMIVPAVMTMVVMIVSVIGMMVVVRVFMVIMIVVIMFVVVMGIVLAVMLRVGVQMLALLRSALGVLRQDLALDRLRRGIGAGVEAFDDVAADAFAVTAAAGVAVTRAAAAVRAVLALFLGFAMGLFLGLDQRLPVGNRDLVVVGMDFAEGEEAVAVAAIFDERGLERGFDPGDLGEVDIPAQLLALRGLEIKLFDAIAADHDDPGLLRVGGIDQHLVGHVLTLDGGGRDSPWARIAPPGDATVHLIRG</sequence>
<dbReference type="AlphaFoldDB" id="A0A810APL7"/>
<evidence type="ECO:0000256" key="1">
    <source>
        <dbReference type="SAM" id="Phobius"/>
    </source>
</evidence>
<organism evidence="4">
    <name type="scientific">Bradyrhizobium diazoefficiens</name>
    <dbReference type="NCBI Taxonomy" id="1355477"/>
    <lineage>
        <taxon>Bacteria</taxon>
        <taxon>Pseudomonadati</taxon>
        <taxon>Pseudomonadota</taxon>
        <taxon>Alphaproteobacteria</taxon>
        <taxon>Hyphomicrobiales</taxon>
        <taxon>Nitrobacteraceae</taxon>
        <taxon>Bradyrhizobium</taxon>
    </lineage>
</organism>
<dbReference type="EMBL" id="AP023098">
    <property type="protein sequence ID" value="BCE84585.1"/>
    <property type="molecule type" value="Genomic_DNA"/>
</dbReference>
<keyword evidence="1" id="KW-1133">Transmembrane helix</keyword>
<protein>
    <submittedName>
        <fullName evidence="4">Uncharacterized protein</fullName>
    </submittedName>
</protein>
<dbReference type="EMBL" id="AP023094">
    <property type="protein sequence ID" value="BCE48196.1"/>
    <property type="molecule type" value="Genomic_DNA"/>
</dbReference>
<evidence type="ECO:0000313" key="3">
    <source>
        <dbReference type="EMBL" id="BCE57057.1"/>
    </source>
</evidence>
<feature type="transmembrane region" description="Helical" evidence="1">
    <location>
        <begin position="63"/>
        <end position="88"/>
    </location>
</feature>
<keyword evidence="1" id="KW-0812">Transmembrane</keyword>
<name>A0A810APL7_9BRAD</name>
<evidence type="ECO:0000313" key="2">
    <source>
        <dbReference type="EMBL" id="BCE48196.1"/>
    </source>
</evidence>
<reference evidence="3" key="2">
    <citation type="submission" date="2020-05" db="EMBL/GenBank/DDBJ databases">
        <title>Complete genome sequence of Bradyrhizobium diazoefficiens XF5 isolated from soybean nodule.</title>
        <authorList>
            <person name="Noda R."/>
            <person name="Kakizaki K."/>
            <person name="Minamisawa K."/>
        </authorList>
    </citation>
    <scope>NUCLEOTIDE SEQUENCE</scope>
    <source>
        <strain evidence="3">XF5</strain>
    </source>
</reference>
<dbReference type="EMBL" id="AP023096">
    <property type="protein sequence ID" value="BCE65730.1"/>
    <property type="molecule type" value="Genomic_DNA"/>
</dbReference>
<dbReference type="EMBL" id="AP023095">
    <property type="protein sequence ID" value="BCE57057.1"/>
    <property type="molecule type" value="Genomic_DNA"/>
</dbReference>
<dbReference type="AntiFam" id="ANF00132">
    <property type="entry name" value="Shadow ORF (opposite rne)"/>
</dbReference>
<evidence type="ECO:0000313" key="5">
    <source>
        <dbReference type="EMBL" id="BCE84585.1"/>
    </source>
</evidence>
<accession>A0A810APL7</accession>
<feature type="transmembrane region" description="Helical" evidence="1">
    <location>
        <begin position="146"/>
        <end position="166"/>
    </location>
</feature>
<proteinExistence type="predicted"/>